<organism evidence="7 8">
    <name type="scientific">Litorisediminicola beolgyonensis</name>
    <dbReference type="NCBI Taxonomy" id="1173614"/>
    <lineage>
        <taxon>Bacteria</taxon>
        <taxon>Pseudomonadati</taxon>
        <taxon>Pseudomonadota</taxon>
        <taxon>Alphaproteobacteria</taxon>
        <taxon>Rhodobacterales</taxon>
        <taxon>Paracoccaceae</taxon>
        <taxon>Litorisediminicola</taxon>
    </lineage>
</organism>
<keyword evidence="4" id="KW-0676">Redox-active center</keyword>
<feature type="domain" description="Thioredoxin" evidence="6">
    <location>
        <begin position="51"/>
        <end position="247"/>
    </location>
</feature>
<dbReference type="PANTHER" id="PTHR13887:SF14">
    <property type="entry name" value="DISULFIDE BOND FORMATION PROTEIN D"/>
    <property type="match status" value="1"/>
</dbReference>
<dbReference type="CDD" id="cd03023">
    <property type="entry name" value="DsbA_Com1_like"/>
    <property type="match status" value="1"/>
</dbReference>
<proteinExistence type="predicted"/>
<dbReference type="PANTHER" id="PTHR13887">
    <property type="entry name" value="GLUTATHIONE S-TRANSFERASE KAPPA"/>
    <property type="match status" value="1"/>
</dbReference>
<dbReference type="PROSITE" id="PS51352">
    <property type="entry name" value="THIOREDOXIN_2"/>
    <property type="match status" value="1"/>
</dbReference>
<dbReference type="InterPro" id="IPR036249">
    <property type="entry name" value="Thioredoxin-like_sf"/>
</dbReference>
<keyword evidence="8" id="KW-1185">Reference proteome</keyword>
<evidence type="ECO:0000256" key="2">
    <source>
        <dbReference type="ARBA" id="ARBA00023002"/>
    </source>
</evidence>
<feature type="signal peptide" evidence="5">
    <location>
        <begin position="1"/>
        <end position="21"/>
    </location>
</feature>
<reference evidence="8" key="1">
    <citation type="journal article" date="2019" name="Int. J. Syst. Evol. Microbiol.">
        <title>The Global Catalogue of Microorganisms (GCM) 10K type strain sequencing project: providing services to taxonomists for standard genome sequencing and annotation.</title>
        <authorList>
            <consortium name="The Broad Institute Genomics Platform"/>
            <consortium name="The Broad Institute Genome Sequencing Center for Infectious Disease"/>
            <person name="Wu L."/>
            <person name="Ma J."/>
        </authorList>
    </citation>
    <scope>NUCLEOTIDE SEQUENCE [LARGE SCALE GENOMIC DNA]</scope>
    <source>
        <strain evidence="8">CCUG 62953</strain>
    </source>
</reference>
<dbReference type="Gene3D" id="3.40.30.10">
    <property type="entry name" value="Glutaredoxin"/>
    <property type="match status" value="1"/>
</dbReference>
<sequence length="249" mass="26916">MISRLTTATALALALAAPAYAFDITNMTDAEREAFRAEVRSYLLDNPGVIMEAVDALEAQQAQAQADADVQMVADNADALFEGHGWVGGNPEGDVTVVEFMDYRCGYCRRADPEVSELIESDGNIRFILKEFPILGENSEISSKFAIAVRNVAGDDAYKAAHDALYAMNQDMSEPVLQRLAESLGVDADAVLAEMESDAVAQEIADNRALAREMQISGTPSFVMGERLVRGYVPLDGMRQVIAGERADG</sequence>
<evidence type="ECO:0000256" key="1">
    <source>
        <dbReference type="ARBA" id="ARBA00022729"/>
    </source>
</evidence>
<gene>
    <name evidence="7" type="ORF">ACFQ4E_04945</name>
</gene>
<comment type="caution">
    <text evidence="7">The sequence shown here is derived from an EMBL/GenBank/DDBJ whole genome shotgun (WGS) entry which is preliminary data.</text>
</comment>
<dbReference type="SUPFAM" id="SSF52833">
    <property type="entry name" value="Thioredoxin-like"/>
    <property type="match status" value="1"/>
</dbReference>
<evidence type="ECO:0000256" key="5">
    <source>
        <dbReference type="SAM" id="SignalP"/>
    </source>
</evidence>
<evidence type="ECO:0000256" key="3">
    <source>
        <dbReference type="ARBA" id="ARBA00023157"/>
    </source>
</evidence>
<dbReference type="Pfam" id="PF01323">
    <property type="entry name" value="DSBA"/>
    <property type="match status" value="1"/>
</dbReference>
<dbReference type="InterPro" id="IPR041205">
    <property type="entry name" value="ScsC_N"/>
</dbReference>
<keyword evidence="2" id="KW-0560">Oxidoreductase</keyword>
<accession>A0ABW3ZFC4</accession>
<dbReference type="Pfam" id="PF18312">
    <property type="entry name" value="ScsC_N"/>
    <property type="match status" value="1"/>
</dbReference>
<keyword evidence="3" id="KW-1015">Disulfide bond</keyword>
<evidence type="ECO:0000256" key="4">
    <source>
        <dbReference type="ARBA" id="ARBA00023284"/>
    </source>
</evidence>
<evidence type="ECO:0000313" key="7">
    <source>
        <dbReference type="EMBL" id="MFD1341761.1"/>
    </source>
</evidence>
<evidence type="ECO:0000313" key="8">
    <source>
        <dbReference type="Proteomes" id="UP001597135"/>
    </source>
</evidence>
<dbReference type="EMBL" id="JBHTMU010000006">
    <property type="protein sequence ID" value="MFD1341761.1"/>
    <property type="molecule type" value="Genomic_DNA"/>
</dbReference>
<name>A0ABW3ZFC4_9RHOB</name>
<dbReference type="InterPro" id="IPR001853">
    <property type="entry name" value="DSBA-like_thioredoxin_dom"/>
</dbReference>
<keyword evidence="1 5" id="KW-0732">Signal</keyword>
<dbReference type="Proteomes" id="UP001597135">
    <property type="component" value="Unassembled WGS sequence"/>
</dbReference>
<evidence type="ECO:0000259" key="6">
    <source>
        <dbReference type="PROSITE" id="PS51352"/>
    </source>
</evidence>
<protein>
    <submittedName>
        <fullName evidence="7">DsbA family protein</fullName>
    </submittedName>
</protein>
<dbReference type="RefSeq" id="WP_386801828.1">
    <property type="nucleotide sequence ID" value="NZ_JBHTMU010000006.1"/>
</dbReference>
<dbReference type="InterPro" id="IPR013766">
    <property type="entry name" value="Thioredoxin_domain"/>
</dbReference>
<feature type="chain" id="PRO_5047344355" evidence="5">
    <location>
        <begin position="22"/>
        <end position="249"/>
    </location>
</feature>